<dbReference type="Pfam" id="PF01423">
    <property type="entry name" value="LSM"/>
    <property type="match status" value="1"/>
</dbReference>
<dbReference type="GO" id="GO:0034719">
    <property type="term" value="C:SMN-Sm protein complex"/>
    <property type="evidence" value="ECO:0007669"/>
    <property type="project" value="TreeGrafter"/>
</dbReference>
<dbReference type="GO" id="GO:0003723">
    <property type="term" value="F:RNA binding"/>
    <property type="evidence" value="ECO:0007669"/>
    <property type="project" value="UniProtKB-UniRule"/>
</dbReference>
<evidence type="ECO:0000256" key="9">
    <source>
        <dbReference type="RuleBase" id="RU365052"/>
    </source>
</evidence>
<dbReference type="GO" id="GO:0071013">
    <property type="term" value="C:catalytic step 2 spliceosome"/>
    <property type="evidence" value="ECO:0007669"/>
    <property type="project" value="TreeGrafter"/>
</dbReference>
<dbReference type="OrthoDB" id="274944at2759"/>
<evidence type="ECO:0000259" key="10">
    <source>
        <dbReference type="PROSITE" id="PS52002"/>
    </source>
</evidence>
<protein>
    <recommendedName>
        <fullName evidence="9">Small nuclear ribonucleoprotein G</fullName>
        <shortName evidence="9">snRNP-G</shortName>
    </recommendedName>
</protein>
<dbReference type="GO" id="GO:0097526">
    <property type="term" value="C:spliceosomal tri-snRNP complex"/>
    <property type="evidence" value="ECO:0007669"/>
    <property type="project" value="TreeGrafter"/>
</dbReference>
<dbReference type="Gene3D" id="2.30.30.100">
    <property type="match status" value="1"/>
</dbReference>
<dbReference type="AlphaFoldDB" id="G0QRP1"/>
<dbReference type="STRING" id="857967.G0QRP1"/>
<keyword evidence="4 9" id="KW-0747">Spliceosome</keyword>
<dbReference type="PANTHER" id="PTHR10553">
    <property type="entry name" value="SMALL NUCLEAR RIBONUCLEOPROTEIN"/>
    <property type="match status" value="1"/>
</dbReference>
<comment type="subcellular location">
    <subcellularLocation>
        <location evidence="1 9">Nucleus</location>
    </subcellularLocation>
</comment>
<dbReference type="EMBL" id="GL983786">
    <property type="protein sequence ID" value="EGR32114.1"/>
    <property type="molecule type" value="Genomic_DNA"/>
</dbReference>
<evidence type="ECO:0000313" key="11">
    <source>
        <dbReference type="EMBL" id="EGR32114.1"/>
    </source>
</evidence>
<keyword evidence="8 9" id="KW-0687">Ribonucleoprotein</keyword>
<evidence type="ECO:0000256" key="8">
    <source>
        <dbReference type="ARBA" id="ARBA00023274"/>
    </source>
</evidence>
<evidence type="ECO:0000256" key="4">
    <source>
        <dbReference type="ARBA" id="ARBA00022728"/>
    </source>
</evidence>
<dbReference type="GO" id="GO:0005689">
    <property type="term" value="C:U12-type spliceosomal complex"/>
    <property type="evidence" value="ECO:0007669"/>
    <property type="project" value="TreeGrafter"/>
</dbReference>
<dbReference type="CDD" id="cd01719">
    <property type="entry name" value="Sm_G"/>
    <property type="match status" value="1"/>
</dbReference>
<evidence type="ECO:0000256" key="3">
    <source>
        <dbReference type="ARBA" id="ARBA00022664"/>
    </source>
</evidence>
<evidence type="ECO:0000256" key="5">
    <source>
        <dbReference type="ARBA" id="ARBA00022884"/>
    </source>
</evidence>
<accession>G0QRP1</accession>
<evidence type="ECO:0000256" key="1">
    <source>
        <dbReference type="ARBA" id="ARBA00004123"/>
    </source>
</evidence>
<evidence type="ECO:0000256" key="2">
    <source>
        <dbReference type="ARBA" id="ARBA00006850"/>
    </source>
</evidence>
<keyword evidence="5 9" id="KW-0694">RNA-binding</keyword>
<reference evidence="11 12" key="1">
    <citation type="submission" date="2011-07" db="EMBL/GenBank/DDBJ databases">
        <authorList>
            <person name="Coyne R."/>
            <person name="Brami D."/>
            <person name="Johnson J."/>
            <person name="Hostetler J."/>
            <person name="Hannick L."/>
            <person name="Clark T."/>
            <person name="Cassidy-Hanley D."/>
            <person name="Inman J."/>
        </authorList>
    </citation>
    <scope>NUCLEOTIDE SEQUENCE [LARGE SCALE GENOMIC DNA]</scope>
    <source>
        <strain evidence="11 12">G5</strain>
    </source>
</reference>
<dbReference type="SMART" id="SM00651">
    <property type="entry name" value="Sm"/>
    <property type="match status" value="1"/>
</dbReference>
<organism evidence="11 12">
    <name type="scientific">Ichthyophthirius multifiliis</name>
    <name type="common">White spot disease agent</name>
    <name type="synonym">Ich</name>
    <dbReference type="NCBI Taxonomy" id="5932"/>
    <lineage>
        <taxon>Eukaryota</taxon>
        <taxon>Sar</taxon>
        <taxon>Alveolata</taxon>
        <taxon>Ciliophora</taxon>
        <taxon>Intramacronucleata</taxon>
        <taxon>Oligohymenophorea</taxon>
        <taxon>Hymenostomatida</taxon>
        <taxon>Ophryoglenina</taxon>
        <taxon>Ichthyophthirius</taxon>
    </lineage>
</organism>
<dbReference type="OMA" id="MSKAQPP"/>
<sequence length="85" mass="9675">MPQQIQTTLHKQGYGPDLQKYNGKRLLVYLNGKRRVQGVVKGHDNYMNIVLENAQELIGKDKVNNIGKAVVRGNSIIRWDCLDLV</sequence>
<dbReference type="GO" id="GO:0005686">
    <property type="term" value="C:U2 snRNP"/>
    <property type="evidence" value="ECO:0007669"/>
    <property type="project" value="TreeGrafter"/>
</dbReference>
<dbReference type="InterPro" id="IPR047575">
    <property type="entry name" value="Sm"/>
</dbReference>
<dbReference type="InterPro" id="IPR044641">
    <property type="entry name" value="Lsm7/SmG-like"/>
</dbReference>
<keyword evidence="6 9" id="KW-0508">mRNA splicing</keyword>
<dbReference type="InParanoid" id="G0QRP1"/>
<dbReference type="InterPro" id="IPR010920">
    <property type="entry name" value="LSM_dom_sf"/>
</dbReference>
<keyword evidence="12" id="KW-1185">Reference proteome</keyword>
<dbReference type="FunCoup" id="G0QRP1">
    <property type="interactions" value="381"/>
</dbReference>
<dbReference type="GO" id="GO:0000387">
    <property type="term" value="P:spliceosomal snRNP assembly"/>
    <property type="evidence" value="ECO:0007669"/>
    <property type="project" value="UniProtKB-UniRule"/>
</dbReference>
<comment type="function">
    <text evidence="9">Plays a role in pre-mRNA splicing.</text>
</comment>
<keyword evidence="7 9" id="KW-0539">Nucleus</keyword>
<gene>
    <name evidence="11" type="ORF">IMG5_095990</name>
</gene>
<evidence type="ECO:0000256" key="7">
    <source>
        <dbReference type="ARBA" id="ARBA00023242"/>
    </source>
</evidence>
<dbReference type="GO" id="GO:0071011">
    <property type="term" value="C:precatalytic spliceosome"/>
    <property type="evidence" value="ECO:0007669"/>
    <property type="project" value="TreeGrafter"/>
</dbReference>
<dbReference type="InterPro" id="IPR034098">
    <property type="entry name" value="Sm_G"/>
</dbReference>
<proteinExistence type="inferred from homology"/>
<evidence type="ECO:0000313" key="12">
    <source>
        <dbReference type="Proteomes" id="UP000008983"/>
    </source>
</evidence>
<dbReference type="PROSITE" id="PS52002">
    <property type="entry name" value="SM"/>
    <property type="match status" value="1"/>
</dbReference>
<dbReference type="eggNOG" id="KOG1780">
    <property type="taxonomic scope" value="Eukaryota"/>
</dbReference>
<keyword evidence="3 9" id="KW-0507">mRNA processing</keyword>
<comment type="similarity">
    <text evidence="2 9">Belongs to the snRNP Sm proteins family.</text>
</comment>
<dbReference type="PANTHER" id="PTHR10553:SF2">
    <property type="entry name" value="SMALL NUCLEAR RIBONUCLEOPROTEIN G"/>
    <property type="match status" value="1"/>
</dbReference>
<dbReference type="GO" id="GO:0005687">
    <property type="term" value="C:U4 snRNP"/>
    <property type="evidence" value="ECO:0007669"/>
    <property type="project" value="TreeGrafter"/>
</dbReference>
<dbReference type="GO" id="GO:0005685">
    <property type="term" value="C:U1 snRNP"/>
    <property type="evidence" value="ECO:0007669"/>
    <property type="project" value="TreeGrafter"/>
</dbReference>
<dbReference type="RefSeq" id="XP_004035600.1">
    <property type="nucleotide sequence ID" value="XM_004035552.1"/>
</dbReference>
<name>G0QRP1_ICHMU</name>
<dbReference type="Proteomes" id="UP000008983">
    <property type="component" value="Unassembled WGS sequence"/>
</dbReference>
<dbReference type="GO" id="GO:0005682">
    <property type="term" value="C:U5 snRNP"/>
    <property type="evidence" value="ECO:0007669"/>
    <property type="project" value="TreeGrafter"/>
</dbReference>
<dbReference type="GeneID" id="14908270"/>
<dbReference type="SUPFAM" id="SSF50182">
    <property type="entry name" value="Sm-like ribonucleoproteins"/>
    <property type="match status" value="1"/>
</dbReference>
<feature type="domain" description="Sm" evidence="10">
    <location>
        <begin position="13"/>
        <end position="85"/>
    </location>
</feature>
<dbReference type="GO" id="GO:0071004">
    <property type="term" value="C:U2-type prespliceosome"/>
    <property type="evidence" value="ECO:0007669"/>
    <property type="project" value="TreeGrafter"/>
</dbReference>
<evidence type="ECO:0000256" key="6">
    <source>
        <dbReference type="ARBA" id="ARBA00023187"/>
    </source>
</evidence>
<dbReference type="InterPro" id="IPR001163">
    <property type="entry name" value="Sm_dom_euk/arc"/>
</dbReference>
<dbReference type="GO" id="GO:0043186">
    <property type="term" value="C:P granule"/>
    <property type="evidence" value="ECO:0007669"/>
    <property type="project" value="TreeGrafter"/>
</dbReference>